<keyword evidence="3 5" id="KW-1133">Transmembrane helix</keyword>
<proteinExistence type="predicted"/>
<gene>
    <name evidence="7" type="ORF">RRG08_021342</name>
</gene>
<evidence type="ECO:0000256" key="1">
    <source>
        <dbReference type="ARBA" id="ARBA00004141"/>
    </source>
</evidence>
<dbReference type="AlphaFoldDB" id="A0AAE1E815"/>
<dbReference type="Gene3D" id="1.20.1070.10">
    <property type="entry name" value="Rhodopsin 7-helix transmembrane proteins"/>
    <property type="match status" value="1"/>
</dbReference>
<evidence type="ECO:0000256" key="2">
    <source>
        <dbReference type="ARBA" id="ARBA00022692"/>
    </source>
</evidence>
<reference evidence="7" key="1">
    <citation type="journal article" date="2023" name="G3 (Bethesda)">
        <title>A reference genome for the long-term kleptoplast-retaining sea slug Elysia crispata morphotype clarki.</title>
        <authorList>
            <person name="Eastman K.E."/>
            <person name="Pendleton A.L."/>
            <person name="Shaikh M.A."/>
            <person name="Suttiyut T."/>
            <person name="Ogas R."/>
            <person name="Tomko P."/>
            <person name="Gavelis G."/>
            <person name="Widhalm J.R."/>
            <person name="Wisecaver J.H."/>
        </authorList>
    </citation>
    <scope>NUCLEOTIDE SEQUENCE</scope>
    <source>
        <strain evidence="7">ECLA1</strain>
    </source>
</reference>
<evidence type="ECO:0000256" key="5">
    <source>
        <dbReference type="SAM" id="Phobius"/>
    </source>
</evidence>
<feature type="domain" description="G-protein coupled receptors family 2 profile 2" evidence="6">
    <location>
        <begin position="502"/>
        <end position="755"/>
    </location>
</feature>
<dbReference type="EMBL" id="JAWDGP010000891">
    <property type="protein sequence ID" value="KAK3796318.1"/>
    <property type="molecule type" value="Genomic_DNA"/>
</dbReference>
<name>A0AAE1E815_9GAST</name>
<feature type="transmembrane region" description="Helical" evidence="5">
    <location>
        <begin position="539"/>
        <end position="558"/>
    </location>
</feature>
<dbReference type="CDD" id="cd15039">
    <property type="entry name" value="7tmB3_Methuselah-like"/>
    <property type="match status" value="1"/>
</dbReference>
<keyword evidence="2 5" id="KW-0812">Transmembrane</keyword>
<sequence length="793" mass="89703">MLVIRLYRAVAVIAGLCLLVATMRPINFADQLGLKVNKMWPWLDFPTNDLYSNFSSWAEDLNIRFCIALCVGQQNSFKLKLRIGPGFHERIGLLCFPCSCHTSCRRYDTCCSHANLYRGSQSQDDLGRKISEHRKQDSLPSQNLVCISSQKAIQNGNFYLVVKECPSDFPHYTVRDKCEGPRNATVPTELTLTHVTDQVTGRTYYHRYCAECNNASQISSWNLTVDCAHYLFVYAATDTDQLLQLSLEPDSSCDVTQLSYDPDHMTPCDPWWYAYPISNCNVTGLWQRYDRFLSNNCERPGYVTDRVLSKKVDTFYQENLLFIANFSLDRDEFERTLASKITKDIVIEISDSNNVLIKITPLPSADELERIVEWEKINRASVVKTITFKNIPDNAKAVLWNVQDNFLQFSRVLTCVHVRFNPEKYSFKLREKPMSRSPLEIVIELGEGQMVLRSPEELNSIMVEESGNLSVCLDLLKEALSKIKFSKLNFILSDHNVIALWQHVVTLVCIGLSVAGLIFTITTYALFSALRTVAGVYNMLLSMKLLVAQTSLLLSAYINEPGPWCTFLAVCTHFAWLDWFCWSSICCFHMFQVFAANTIRPHRNGSILVCVLKRIVLSPVLSGLTVVSVISTSFVVSSGENIGYGKRSCYVNTPLLVGLATMLPLGIAIVCNTTFFAVVVWGIQAIRKLQSSVDVARMDTKQNLTVYVRLSTLTGACWTLAIIAELVDSDPLRFVYIVVNGLQGAFIFISYMCNSRVLVLYMECLDKLRSKEYIRDVSTPFTVHSNISETSRS</sequence>
<protein>
    <recommendedName>
        <fullName evidence="6">G-protein coupled receptors family 2 profile 2 domain-containing protein</fullName>
    </recommendedName>
</protein>
<feature type="transmembrane region" description="Helical" evidence="5">
    <location>
        <begin position="500"/>
        <end position="527"/>
    </location>
</feature>
<comment type="caution">
    <text evidence="7">The sequence shown here is derived from an EMBL/GenBank/DDBJ whole genome shotgun (WGS) entry which is preliminary data.</text>
</comment>
<dbReference type="InterPro" id="IPR017981">
    <property type="entry name" value="GPCR_2-like_7TM"/>
</dbReference>
<organism evidence="7 8">
    <name type="scientific">Elysia crispata</name>
    <name type="common">lettuce slug</name>
    <dbReference type="NCBI Taxonomy" id="231223"/>
    <lineage>
        <taxon>Eukaryota</taxon>
        <taxon>Metazoa</taxon>
        <taxon>Spiralia</taxon>
        <taxon>Lophotrochozoa</taxon>
        <taxon>Mollusca</taxon>
        <taxon>Gastropoda</taxon>
        <taxon>Heterobranchia</taxon>
        <taxon>Euthyneura</taxon>
        <taxon>Panpulmonata</taxon>
        <taxon>Sacoglossa</taxon>
        <taxon>Placobranchoidea</taxon>
        <taxon>Plakobranchidae</taxon>
        <taxon>Elysia</taxon>
    </lineage>
</organism>
<accession>A0AAE1E815</accession>
<evidence type="ECO:0000256" key="3">
    <source>
        <dbReference type="ARBA" id="ARBA00022989"/>
    </source>
</evidence>
<feature type="transmembrane region" description="Helical" evidence="5">
    <location>
        <begin position="704"/>
        <end position="727"/>
    </location>
</feature>
<dbReference type="PANTHER" id="PTHR45902">
    <property type="entry name" value="LATROPHILIN RECEPTOR-LIKE PROTEIN A"/>
    <property type="match status" value="1"/>
</dbReference>
<dbReference type="InterPro" id="IPR053231">
    <property type="entry name" value="GPCR_LN-TM7"/>
</dbReference>
<evidence type="ECO:0000313" key="7">
    <source>
        <dbReference type="EMBL" id="KAK3796318.1"/>
    </source>
</evidence>
<dbReference type="Proteomes" id="UP001283361">
    <property type="component" value="Unassembled WGS sequence"/>
</dbReference>
<feature type="transmembrane region" description="Helical" evidence="5">
    <location>
        <begin position="733"/>
        <end position="753"/>
    </location>
</feature>
<dbReference type="GO" id="GO:0016020">
    <property type="term" value="C:membrane"/>
    <property type="evidence" value="ECO:0007669"/>
    <property type="project" value="UniProtKB-SubCell"/>
</dbReference>
<dbReference type="GO" id="GO:0007166">
    <property type="term" value="P:cell surface receptor signaling pathway"/>
    <property type="evidence" value="ECO:0007669"/>
    <property type="project" value="InterPro"/>
</dbReference>
<evidence type="ECO:0000313" key="8">
    <source>
        <dbReference type="Proteomes" id="UP001283361"/>
    </source>
</evidence>
<dbReference type="GO" id="GO:0004888">
    <property type="term" value="F:transmembrane signaling receptor activity"/>
    <property type="evidence" value="ECO:0007669"/>
    <property type="project" value="InterPro"/>
</dbReference>
<feature type="transmembrane region" description="Helical" evidence="5">
    <location>
        <begin position="656"/>
        <end position="683"/>
    </location>
</feature>
<evidence type="ECO:0000259" key="6">
    <source>
        <dbReference type="PROSITE" id="PS50261"/>
    </source>
</evidence>
<keyword evidence="8" id="KW-1185">Reference proteome</keyword>
<keyword evidence="4 5" id="KW-0472">Membrane</keyword>
<feature type="transmembrane region" description="Helical" evidence="5">
    <location>
        <begin position="573"/>
        <end position="594"/>
    </location>
</feature>
<feature type="transmembrane region" description="Helical" evidence="5">
    <location>
        <begin position="615"/>
        <end position="636"/>
    </location>
</feature>
<evidence type="ECO:0000256" key="4">
    <source>
        <dbReference type="ARBA" id="ARBA00023136"/>
    </source>
</evidence>
<dbReference type="PROSITE" id="PS50261">
    <property type="entry name" value="G_PROTEIN_RECEP_F2_4"/>
    <property type="match status" value="1"/>
</dbReference>
<dbReference type="PANTHER" id="PTHR45902:SF1">
    <property type="entry name" value="LATROPHILIN RECEPTOR-LIKE PROTEIN A"/>
    <property type="match status" value="1"/>
</dbReference>
<comment type="subcellular location">
    <subcellularLocation>
        <location evidence="1">Membrane</location>
        <topology evidence="1">Multi-pass membrane protein</topology>
    </subcellularLocation>
</comment>